<dbReference type="EMBL" id="FRCY01000006">
    <property type="protein sequence ID" value="SHN08914.1"/>
    <property type="molecule type" value="Genomic_DNA"/>
</dbReference>
<dbReference type="AlphaFoldDB" id="A0A1M7NXZ5"/>
<protein>
    <submittedName>
        <fullName evidence="1">Uncharacterized protein</fullName>
    </submittedName>
</protein>
<proteinExistence type="predicted"/>
<reference evidence="1 2" key="1">
    <citation type="submission" date="2016-11" db="EMBL/GenBank/DDBJ databases">
        <authorList>
            <person name="Jaros S."/>
            <person name="Januszkiewicz K."/>
            <person name="Wedrychowicz H."/>
        </authorList>
    </citation>
    <scope>NUCLEOTIDE SEQUENCE [LARGE SCALE GENOMIC DNA]</scope>
    <source>
        <strain evidence="1 2">CGMCC 1.6102</strain>
    </source>
</reference>
<dbReference type="RefSeq" id="WP_073094799.1">
    <property type="nucleotide sequence ID" value="NZ_FRCY01000006.1"/>
</dbReference>
<gene>
    <name evidence="1" type="ORF">SAMN04488057_106157</name>
</gene>
<keyword evidence="2" id="KW-1185">Reference proteome</keyword>
<organism evidence="1 2">
    <name type="scientific">Cyclobacterium lianum</name>
    <dbReference type="NCBI Taxonomy" id="388280"/>
    <lineage>
        <taxon>Bacteria</taxon>
        <taxon>Pseudomonadati</taxon>
        <taxon>Bacteroidota</taxon>
        <taxon>Cytophagia</taxon>
        <taxon>Cytophagales</taxon>
        <taxon>Cyclobacteriaceae</taxon>
        <taxon>Cyclobacterium</taxon>
    </lineage>
</organism>
<sequence>MYIRVLVSAVLLGISGLMVHVSDGPGKKSTKETYEISQKANGLHGYIGYSSPRRPDGFGAGIGFYTAVWPLVEKPLAGFQIGLPGNWIIPDNPGNKDIPCCPEGTIARTWEPRGPTWASVFQTQEGGLGYWRGNRYHYGPPKFSMNGVPNCYNSEIASPGWPFFYRAEALPDDELGIAQLSNRILVPPDGITFVEDLDGKFLGYTHMMLPLTDKRPGPPPTGDHSWTLFLNAANFKGPVAYYIPEMWSRLSKDYPLIEGMGLDAREGTMGGGGAMEINTVPSFEMKTAKGELYIKIPQLQFPVDENGRSVLVQDVTYYSRDALYNPVRDWKNGGDAVSGAFSEAHSWRPEISPRKISLDQGAQLNAGGTRLGKMEELVQTIVSEDNAFGLQWRDNPYTAKGLFPQYFKQEGDQRIPIPEAEVPAELKASTFAPAGSEEQYINWRDGNEIVPGNFRIDKDLPYTSPEDGAWTTPGPASDAISVDLTDGSTVTYKWYRFIDQPSFQQFDWTREEKEALQGLVEKIHENWTIDKTYMVPPSSGDLVAIDPALILTPPAGMEVGYVPIVVRQERTMSASDLREMKDAPLADL</sequence>
<evidence type="ECO:0000313" key="2">
    <source>
        <dbReference type="Proteomes" id="UP000184513"/>
    </source>
</evidence>
<name>A0A1M7NXZ5_9BACT</name>
<dbReference type="STRING" id="388280.SAMN04488057_106157"/>
<dbReference type="Proteomes" id="UP000184513">
    <property type="component" value="Unassembled WGS sequence"/>
</dbReference>
<evidence type="ECO:0000313" key="1">
    <source>
        <dbReference type="EMBL" id="SHN08914.1"/>
    </source>
</evidence>
<accession>A0A1M7NXZ5</accession>